<sequence length="293" mass="33158">MKADLHIHCSASFDATESIDTILELARENQLDLIAVSDHNEIDGALELERKGEAAGVETLSAIEIDCFFGSNIVHLLGYGCNLWDPGFTRLKNHYIEELRRTGRQRLQLIEEHYGLKLNEQAILERAKGRPYTNVEITQELLATQTHPLLVPYQSGERSANPIANFYWDQLAVGCWGYAELRLPEWKQVTDYVHQCGGALIVAHPMQNLKLDETAADQLRQGGVDGFEVYSSYHDERGRQFYHEVCQRWGLAETFGSDFHGTTKPNIVLGQTGYDGDCDAAVQVLKERIAHWR</sequence>
<reference evidence="4 5" key="1">
    <citation type="journal article" date="2019" name="Nat. Med.">
        <title>A library of human gut bacterial isolates paired with longitudinal multiomics data enables mechanistic microbiome research.</title>
        <authorList>
            <person name="Poyet M."/>
            <person name="Groussin M."/>
            <person name="Gibbons S.M."/>
            <person name="Avila-Pacheco J."/>
            <person name="Jiang X."/>
            <person name="Kearney S.M."/>
            <person name="Perrotta A.R."/>
            <person name="Berdy B."/>
            <person name="Zhao S."/>
            <person name="Lieberman T.D."/>
            <person name="Swanson P.K."/>
            <person name="Smith M."/>
            <person name="Roesemann S."/>
            <person name="Alexander J.E."/>
            <person name="Rich S.A."/>
            <person name="Livny J."/>
            <person name="Vlamakis H."/>
            <person name="Clish C."/>
            <person name="Bullock K."/>
            <person name="Deik A."/>
            <person name="Scott J."/>
            <person name="Pierce K.A."/>
            <person name="Xavier R.J."/>
            <person name="Alm E.J."/>
        </authorList>
    </citation>
    <scope>NUCLEOTIDE SEQUENCE [LARGE SCALE GENOMIC DNA]</scope>
    <source>
        <strain evidence="2 4">BIOML-A4</strain>
        <strain evidence="3 5">BIOML-A5</strain>
    </source>
</reference>
<keyword evidence="5" id="KW-1185">Reference proteome</keyword>
<dbReference type="EMBL" id="WKPJ01000001">
    <property type="protein sequence ID" value="MSA87983.1"/>
    <property type="molecule type" value="Genomic_DNA"/>
</dbReference>
<evidence type="ECO:0000313" key="2">
    <source>
        <dbReference type="EMBL" id="MSA87983.1"/>
    </source>
</evidence>
<dbReference type="Pfam" id="PF02811">
    <property type="entry name" value="PHP"/>
    <property type="match status" value="1"/>
</dbReference>
<dbReference type="OrthoDB" id="9804333at2"/>
<evidence type="ECO:0000313" key="4">
    <source>
        <dbReference type="Proteomes" id="UP000433575"/>
    </source>
</evidence>
<evidence type="ECO:0000313" key="5">
    <source>
        <dbReference type="Proteomes" id="UP000480929"/>
    </source>
</evidence>
<protein>
    <submittedName>
        <fullName evidence="2">PHP domain-containing protein</fullName>
    </submittedName>
</protein>
<name>A0A6N7S265_9FIRM</name>
<dbReference type="EMBL" id="WKPI01000001">
    <property type="protein sequence ID" value="MSC31779.1"/>
    <property type="molecule type" value="Genomic_DNA"/>
</dbReference>
<dbReference type="Proteomes" id="UP000480929">
    <property type="component" value="Unassembled WGS sequence"/>
</dbReference>
<dbReference type="InterPro" id="IPR003141">
    <property type="entry name" value="Pol/His_phosphatase_N"/>
</dbReference>
<comment type="caution">
    <text evidence="2">The sequence shown here is derived from an EMBL/GenBank/DDBJ whole genome shotgun (WGS) entry which is preliminary data.</text>
</comment>
<organism evidence="2 4">
    <name type="scientific">Holdemania massiliensis</name>
    <dbReference type="NCBI Taxonomy" id="1468449"/>
    <lineage>
        <taxon>Bacteria</taxon>
        <taxon>Bacillati</taxon>
        <taxon>Bacillota</taxon>
        <taxon>Erysipelotrichia</taxon>
        <taxon>Erysipelotrichales</taxon>
        <taxon>Erysipelotrichaceae</taxon>
        <taxon>Holdemania</taxon>
    </lineage>
</organism>
<dbReference type="InterPro" id="IPR004013">
    <property type="entry name" value="PHP_dom"/>
</dbReference>
<accession>A0A6N7S265</accession>
<dbReference type="SUPFAM" id="SSF89550">
    <property type="entry name" value="PHP domain-like"/>
    <property type="match status" value="1"/>
</dbReference>
<dbReference type="PANTHER" id="PTHR42924:SF3">
    <property type="entry name" value="POLYMERASE_HISTIDINOL PHOSPHATASE N-TERMINAL DOMAIN-CONTAINING PROTEIN"/>
    <property type="match status" value="1"/>
</dbReference>
<dbReference type="SMART" id="SM00481">
    <property type="entry name" value="POLIIIAc"/>
    <property type="match status" value="1"/>
</dbReference>
<evidence type="ECO:0000259" key="1">
    <source>
        <dbReference type="SMART" id="SM00481"/>
    </source>
</evidence>
<dbReference type="InterPro" id="IPR016195">
    <property type="entry name" value="Pol/histidinol_Pase-like"/>
</dbReference>
<feature type="domain" description="Polymerase/histidinol phosphatase N-terminal" evidence="1">
    <location>
        <begin position="3"/>
        <end position="69"/>
    </location>
</feature>
<evidence type="ECO:0000313" key="3">
    <source>
        <dbReference type="EMBL" id="MSC31779.1"/>
    </source>
</evidence>
<dbReference type="RefSeq" id="WP_154237627.1">
    <property type="nucleotide sequence ID" value="NZ_CALJPI010000168.1"/>
</dbReference>
<dbReference type="PANTHER" id="PTHR42924">
    <property type="entry name" value="EXONUCLEASE"/>
    <property type="match status" value="1"/>
</dbReference>
<dbReference type="InterPro" id="IPR052018">
    <property type="entry name" value="PHP_domain"/>
</dbReference>
<dbReference type="GO" id="GO:0004534">
    <property type="term" value="F:5'-3' RNA exonuclease activity"/>
    <property type="evidence" value="ECO:0007669"/>
    <property type="project" value="TreeGrafter"/>
</dbReference>
<dbReference type="Gene3D" id="3.20.20.140">
    <property type="entry name" value="Metal-dependent hydrolases"/>
    <property type="match status" value="1"/>
</dbReference>
<dbReference type="Proteomes" id="UP000433575">
    <property type="component" value="Unassembled WGS sequence"/>
</dbReference>
<dbReference type="Gene3D" id="1.10.150.650">
    <property type="match status" value="1"/>
</dbReference>
<dbReference type="GO" id="GO:0035312">
    <property type="term" value="F:5'-3' DNA exonuclease activity"/>
    <property type="evidence" value="ECO:0007669"/>
    <property type="project" value="TreeGrafter"/>
</dbReference>
<dbReference type="AlphaFoldDB" id="A0A6N7S265"/>
<gene>
    <name evidence="3" type="ORF">GKD88_01390</name>
    <name evidence="2" type="ORF">GKE08_01380</name>
</gene>
<proteinExistence type="predicted"/>